<name>A0A9E7MP64_9CAUD</name>
<reference evidence="1" key="1">
    <citation type="submission" date="2022-05" db="EMBL/GenBank/DDBJ databases">
        <authorList>
            <person name="Friedrich I."/>
            <person name="Poehlein A."/>
            <person name="Schneider D."/>
            <person name="Hertel R."/>
            <person name="Daniel R."/>
        </authorList>
    </citation>
    <scope>NUCLEOTIDE SEQUENCE</scope>
</reference>
<keyword evidence="2" id="KW-1185">Reference proteome</keyword>
<evidence type="ECO:0000313" key="2">
    <source>
        <dbReference type="Proteomes" id="UP001056685"/>
    </source>
</evidence>
<accession>A0A9E7MP64</accession>
<evidence type="ECO:0000313" key="1">
    <source>
        <dbReference type="EMBL" id="USN14058.1"/>
    </source>
</evidence>
<gene>
    <name evidence="1" type="ORF">KABACHOK_02220</name>
</gene>
<protein>
    <submittedName>
        <fullName evidence="1">Uncharacterized protein</fullName>
    </submittedName>
</protein>
<proteinExistence type="predicted"/>
<organism evidence="1 2">
    <name type="scientific">Brevundimonas phage vB_BpoS-Kabachok</name>
    <dbReference type="NCBI Taxonomy" id="2948600"/>
    <lineage>
        <taxon>Viruses</taxon>
        <taxon>Duplodnaviria</taxon>
        <taxon>Heunggongvirae</taxon>
        <taxon>Uroviricota</taxon>
        <taxon>Caudoviricetes</taxon>
        <taxon>Jeanschmidtviridae</taxon>
        <taxon>Marchewkavirus</taxon>
        <taxon>Marchewkavirus kabachok</taxon>
    </lineage>
</organism>
<dbReference type="Proteomes" id="UP001056685">
    <property type="component" value="Segment"/>
</dbReference>
<dbReference type="EMBL" id="ON529852">
    <property type="protein sequence ID" value="USN14058.1"/>
    <property type="molecule type" value="Genomic_DNA"/>
</dbReference>
<sequence>MHTFTVELRYSAEFPLDMLRYDSATAATGDDQALIDLMSVNGSDRSQLNKTVHITLKSSDRHAPHTLRWESFGVRVIETDNPYGEISRPAAAPMTRLDSFSICKRDADAYDIDYKAGVYDRVKSGRVARLRAAFTEDDQGVRTATPGTWRILWEGDRLGLALSDGLTSRDFASAHEAFAVFVEKVLN</sequence>